<dbReference type="Proteomes" id="UP001595615">
    <property type="component" value="Unassembled WGS sequence"/>
</dbReference>
<evidence type="ECO:0000313" key="7">
    <source>
        <dbReference type="EMBL" id="MFC3713408.1"/>
    </source>
</evidence>
<proteinExistence type="predicted"/>
<feature type="transmembrane region" description="Helical" evidence="6">
    <location>
        <begin position="107"/>
        <end position="125"/>
    </location>
</feature>
<comment type="caution">
    <text evidence="7">The sequence shown here is derived from an EMBL/GenBank/DDBJ whole genome shotgun (WGS) entry which is preliminary data.</text>
</comment>
<evidence type="ECO:0000256" key="2">
    <source>
        <dbReference type="ARBA" id="ARBA00022475"/>
    </source>
</evidence>
<dbReference type="EMBL" id="JBHRXV010000011">
    <property type="protein sequence ID" value="MFC3713408.1"/>
    <property type="molecule type" value="Genomic_DNA"/>
</dbReference>
<name>A0ABV7XEB5_9SPHN</name>
<dbReference type="RefSeq" id="WP_380861874.1">
    <property type="nucleotide sequence ID" value="NZ_JBHRXV010000011.1"/>
</dbReference>
<reference evidence="8" key="1">
    <citation type="journal article" date="2019" name="Int. J. Syst. Evol. Microbiol.">
        <title>The Global Catalogue of Microorganisms (GCM) 10K type strain sequencing project: providing services to taxonomists for standard genome sequencing and annotation.</title>
        <authorList>
            <consortium name="The Broad Institute Genomics Platform"/>
            <consortium name="The Broad Institute Genome Sequencing Center for Infectious Disease"/>
            <person name="Wu L."/>
            <person name="Ma J."/>
        </authorList>
    </citation>
    <scope>NUCLEOTIDE SEQUENCE [LARGE SCALE GENOMIC DNA]</scope>
    <source>
        <strain evidence="8">KCTC 42644</strain>
    </source>
</reference>
<dbReference type="NCBIfam" id="TIGR04408">
    <property type="entry name" value="LptG_lptG"/>
    <property type="match status" value="1"/>
</dbReference>
<evidence type="ECO:0000256" key="5">
    <source>
        <dbReference type="ARBA" id="ARBA00023136"/>
    </source>
</evidence>
<keyword evidence="5 6" id="KW-0472">Membrane</keyword>
<feature type="transmembrane region" description="Helical" evidence="6">
    <location>
        <begin position="68"/>
        <end position="86"/>
    </location>
</feature>
<dbReference type="InterPro" id="IPR005495">
    <property type="entry name" value="LptG/LptF_permease"/>
</dbReference>
<evidence type="ECO:0000256" key="4">
    <source>
        <dbReference type="ARBA" id="ARBA00022989"/>
    </source>
</evidence>
<dbReference type="InterPro" id="IPR030923">
    <property type="entry name" value="LptG"/>
</dbReference>
<comment type="subcellular location">
    <subcellularLocation>
        <location evidence="1">Cell membrane</location>
        <topology evidence="1">Multi-pass membrane protein</topology>
    </subcellularLocation>
</comment>
<evidence type="ECO:0000256" key="1">
    <source>
        <dbReference type="ARBA" id="ARBA00004651"/>
    </source>
</evidence>
<keyword evidence="2" id="KW-1003">Cell membrane</keyword>
<evidence type="ECO:0000313" key="8">
    <source>
        <dbReference type="Proteomes" id="UP001595615"/>
    </source>
</evidence>
<keyword evidence="3 6" id="KW-0812">Transmembrane</keyword>
<feature type="transmembrane region" description="Helical" evidence="6">
    <location>
        <begin position="337"/>
        <end position="360"/>
    </location>
</feature>
<keyword evidence="4 6" id="KW-1133">Transmembrane helix</keyword>
<evidence type="ECO:0000256" key="3">
    <source>
        <dbReference type="ARBA" id="ARBA00022692"/>
    </source>
</evidence>
<gene>
    <name evidence="7" type="primary">lptG</name>
    <name evidence="7" type="ORF">ACFOMD_12550</name>
</gene>
<dbReference type="PANTHER" id="PTHR33529:SF2">
    <property type="entry name" value="LIPOPOLYSACCHARIDE EXPORT SYSTEM PERMEASE PROTEIN LPTG"/>
    <property type="match status" value="1"/>
</dbReference>
<feature type="transmembrane region" description="Helical" evidence="6">
    <location>
        <begin position="308"/>
        <end position="325"/>
    </location>
</feature>
<organism evidence="7 8">
    <name type="scientific">Sphingoaurantiacus capsulatus</name>
    <dbReference type="NCBI Taxonomy" id="1771310"/>
    <lineage>
        <taxon>Bacteria</taxon>
        <taxon>Pseudomonadati</taxon>
        <taxon>Pseudomonadota</taxon>
        <taxon>Alphaproteobacteria</taxon>
        <taxon>Sphingomonadales</taxon>
        <taxon>Sphingosinicellaceae</taxon>
        <taxon>Sphingoaurantiacus</taxon>
    </lineage>
</organism>
<sequence>MVSFSLPSRTIALYTAKLFAVRVLAFLLTLTVILQTLDLLTESSKILAVDGNGNPELWRYVTLRIPQLINQFLPFSVLLATLVTLATLNQNSEIVIFKAAGISAHQILAPLVAVAFGIAAVHFLFSETVLVNTNRELNAWERVEYGKLPAVATTGSEAWVREGGMLFHAQVVSGLGMNTRLTDVTAYDRTGGALRTITHAESARPTATGWVLEGVRRFDVQRGRQEVMPRFEVQEGIDPARFTATAVDPDQTSFFELRHAIREVRAAGRPVDTLVAGLHHKISGPLSALLMPLLGAVAAFGLARSGKLFIRTVVGMGLGFAYFVADNFMLAMGQFGAAPPVLAAWAPFLLFFLIGEAVLFRTEE</sequence>
<accession>A0ABV7XEB5</accession>
<evidence type="ECO:0000256" key="6">
    <source>
        <dbReference type="SAM" id="Phobius"/>
    </source>
</evidence>
<protein>
    <submittedName>
        <fullName evidence="7">LPS export ABC transporter permease LptG</fullName>
    </submittedName>
</protein>
<dbReference type="Pfam" id="PF03739">
    <property type="entry name" value="LptF_LptG"/>
    <property type="match status" value="1"/>
</dbReference>
<keyword evidence="8" id="KW-1185">Reference proteome</keyword>
<feature type="transmembrane region" description="Helical" evidence="6">
    <location>
        <begin position="282"/>
        <end position="301"/>
    </location>
</feature>
<feature type="transmembrane region" description="Helical" evidence="6">
    <location>
        <begin position="12"/>
        <end position="34"/>
    </location>
</feature>
<dbReference type="PANTHER" id="PTHR33529">
    <property type="entry name" value="SLR0882 PROTEIN-RELATED"/>
    <property type="match status" value="1"/>
</dbReference>